<evidence type="ECO:0000313" key="3">
    <source>
        <dbReference type="Proteomes" id="UP001353858"/>
    </source>
</evidence>
<feature type="non-terminal residue" evidence="2">
    <location>
        <position position="165"/>
    </location>
</feature>
<keyword evidence="3" id="KW-1185">Reference proteome</keyword>
<organism evidence="2 3">
    <name type="scientific">Aquatica leii</name>
    <dbReference type="NCBI Taxonomy" id="1421715"/>
    <lineage>
        <taxon>Eukaryota</taxon>
        <taxon>Metazoa</taxon>
        <taxon>Ecdysozoa</taxon>
        <taxon>Arthropoda</taxon>
        <taxon>Hexapoda</taxon>
        <taxon>Insecta</taxon>
        <taxon>Pterygota</taxon>
        <taxon>Neoptera</taxon>
        <taxon>Endopterygota</taxon>
        <taxon>Coleoptera</taxon>
        <taxon>Polyphaga</taxon>
        <taxon>Elateriformia</taxon>
        <taxon>Elateroidea</taxon>
        <taxon>Lampyridae</taxon>
        <taxon>Luciolinae</taxon>
        <taxon>Aquatica</taxon>
    </lineage>
</organism>
<comment type="caution">
    <text evidence="2">The sequence shown here is derived from an EMBL/GenBank/DDBJ whole genome shotgun (WGS) entry which is preliminary data.</text>
</comment>
<accession>A0AAN7SLR2</accession>
<evidence type="ECO:0000256" key="1">
    <source>
        <dbReference type="SAM" id="MobiDB-lite"/>
    </source>
</evidence>
<sequence>MNVNDLSSGLGPGQGPSRSPHVLPKDGESGGAPHSFGATRQGANMEKDVAGGAPKSTTPNPEKRVLPQFWIVKKEDGDFLKESPFVIYKQIFGYIGEPKLIRKVKEGLLVETVSAAQASRLACVTKLGATLVKVILIKGHYEDCRRDELTHMMLNNIEFKSGRIE</sequence>
<feature type="region of interest" description="Disordered" evidence="1">
    <location>
        <begin position="1"/>
        <end position="64"/>
    </location>
</feature>
<proteinExistence type="predicted"/>
<dbReference type="AlphaFoldDB" id="A0AAN7SLR2"/>
<dbReference type="Proteomes" id="UP001353858">
    <property type="component" value="Unassembled WGS sequence"/>
</dbReference>
<evidence type="ECO:0000313" key="2">
    <source>
        <dbReference type="EMBL" id="KAK4885974.1"/>
    </source>
</evidence>
<protein>
    <submittedName>
        <fullName evidence="2">Uncharacterized protein</fullName>
    </submittedName>
</protein>
<dbReference type="EMBL" id="JARPUR010000001">
    <property type="protein sequence ID" value="KAK4885974.1"/>
    <property type="molecule type" value="Genomic_DNA"/>
</dbReference>
<name>A0AAN7SLR2_9COLE</name>
<reference evidence="3" key="1">
    <citation type="submission" date="2023-01" db="EMBL/GenBank/DDBJ databases">
        <title>Key to firefly adult light organ development and bioluminescence: homeobox transcription factors regulate luciferase expression and transportation to peroxisome.</title>
        <authorList>
            <person name="Fu X."/>
        </authorList>
    </citation>
    <scope>NUCLEOTIDE SEQUENCE [LARGE SCALE GENOMIC DNA]</scope>
</reference>
<gene>
    <name evidence="2" type="ORF">RN001_002245</name>
</gene>